<dbReference type="InterPro" id="IPR025751">
    <property type="entry name" value="RsbRD_N_dom"/>
</dbReference>
<protein>
    <recommendedName>
        <fullName evidence="1">RsbT co-antagonist protein RsbRD N-terminal domain-containing protein</fullName>
    </recommendedName>
</protein>
<evidence type="ECO:0000313" key="5">
    <source>
        <dbReference type="Proteomes" id="UP000270112"/>
    </source>
</evidence>
<evidence type="ECO:0000313" key="4">
    <source>
        <dbReference type="Proteomes" id="UP000253817"/>
    </source>
</evidence>
<evidence type="ECO:0000313" key="3">
    <source>
        <dbReference type="EMBL" id="RNM40572.1"/>
    </source>
</evidence>
<dbReference type="Proteomes" id="UP000270112">
    <property type="component" value="Unassembled WGS sequence"/>
</dbReference>
<dbReference type="Pfam" id="PF14361">
    <property type="entry name" value="RsbRD_N"/>
    <property type="match status" value="1"/>
</dbReference>
<feature type="domain" description="RsbT co-antagonist protein RsbRD N-terminal" evidence="1">
    <location>
        <begin position="40"/>
        <end position="146"/>
    </location>
</feature>
<organism evidence="3 5">
    <name type="scientific">Eggerthella sinensis</name>
    <dbReference type="NCBI Taxonomy" id="242230"/>
    <lineage>
        <taxon>Bacteria</taxon>
        <taxon>Bacillati</taxon>
        <taxon>Actinomycetota</taxon>
        <taxon>Coriobacteriia</taxon>
        <taxon>Eggerthellales</taxon>
        <taxon>Eggerthellaceae</taxon>
        <taxon>Eggerthella</taxon>
    </lineage>
</organism>
<dbReference type="AlphaFoldDB" id="A0A3N0IW55"/>
<dbReference type="EMBL" id="QICC01000074">
    <property type="protein sequence ID" value="RNM40572.1"/>
    <property type="molecule type" value="Genomic_DNA"/>
</dbReference>
<reference evidence="2 4" key="1">
    <citation type="journal article" date="2018" name="Elife">
        <title>Discovery and characterization of a prevalent human gut bacterial enzyme sufficient for the inactivation of a family of plant toxins.</title>
        <authorList>
            <person name="Koppel N."/>
            <person name="Bisanz J.E."/>
            <person name="Pandelia M.E."/>
            <person name="Turnbaugh P.J."/>
            <person name="Balskus E.P."/>
        </authorList>
    </citation>
    <scope>NUCLEOTIDE SEQUENCE [LARGE SCALE GENOMIC DNA]</scope>
    <source>
        <strain evidence="2 4">DSM 16107</strain>
    </source>
</reference>
<dbReference type="EMBL" id="PPTT01000018">
    <property type="protein sequence ID" value="RDB68100.1"/>
    <property type="molecule type" value="Genomic_DNA"/>
</dbReference>
<name>A0A3N0IW55_9ACTN</name>
<dbReference type="Proteomes" id="UP000253817">
    <property type="component" value="Unassembled WGS sequence"/>
</dbReference>
<reference evidence="5" key="2">
    <citation type="submission" date="2018-05" db="EMBL/GenBank/DDBJ databases">
        <title>Genome Sequencing of selected type strains of the family Eggerthellaceae.</title>
        <authorList>
            <person name="Danylec N."/>
            <person name="Stoll D.A."/>
            <person name="Doetsch A."/>
            <person name="Huch M."/>
        </authorList>
    </citation>
    <scope>NUCLEOTIDE SEQUENCE [LARGE SCALE GENOMIC DNA]</scope>
    <source>
        <strain evidence="5">DSM 16107</strain>
    </source>
</reference>
<evidence type="ECO:0000259" key="1">
    <source>
        <dbReference type="Pfam" id="PF14361"/>
    </source>
</evidence>
<gene>
    <name evidence="2" type="ORF">C1876_10820</name>
    <name evidence="3" type="ORF">DMP09_13695</name>
</gene>
<proteinExistence type="predicted"/>
<keyword evidence="4" id="KW-1185">Reference proteome</keyword>
<comment type="caution">
    <text evidence="3">The sequence shown here is derived from an EMBL/GenBank/DDBJ whole genome shotgun (WGS) entry which is preliminary data.</text>
</comment>
<reference evidence="3" key="3">
    <citation type="journal article" date="2019" name="Microbiol. Resour. Announc.">
        <title>Draft Genome Sequences of Type Strains of Gordonibacter faecihominis, Paraeggerthella hongkongensis, Parvibacter caecicola,Slackia equolifaciens, Slackia faecicanis, and Slackia isoflavoniconvertens.</title>
        <authorList>
            <person name="Danylec N."/>
            <person name="Stoll D.A."/>
            <person name="Dotsch A."/>
            <person name="Huch M."/>
        </authorList>
    </citation>
    <scope>NUCLEOTIDE SEQUENCE</scope>
    <source>
        <strain evidence="3">DSM 16107</strain>
    </source>
</reference>
<sequence length="172" mass="18657">MGDAMSALSVELIEGKTRILEAWHKAADPSQDAGLLPAGKGKGRFSDPSGYHAAEGWDDIVTWLAASEEAETPASVEELCRVKAVQDAAPSAALAFLFDLKPAIRSVVGVTATEADLRALDARIDTLALHAFDCYAACRNRIAQLRVDEVQRGEKMLRRQLERIQRNGEEPA</sequence>
<evidence type="ECO:0000313" key="2">
    <source>
        <dbReference type="EMBL" id="RDB68100.1"/>
    </source>
</evidence>
<accession>A0A3N0IW55</accession>